<evidence type="ECO:0000313" key="2">
    <source>
        <dbReference type="Proteomes" id="UP000784294"/>
    </source>
</evidence>
<protein>
    <submittedName>
        <fullName evidence="1">Uncharacterized protein</fullName>
    </submittedName>
</protein>
<comment type="caution">
    <text evidence="1">The sequence shown here is derived from an EMBL/GenBank/DDBJ whole genome shotgun (WGS) entry which is preliminary data.</text>
</comment>
<sequence length="156" mass="16865">MTPHPLLTELLPSFGTKLLSEPANQADAIQLKMEKSSRPSVVPHLSKLSGSHDYGPSDSGVFRFNRHQHWEVPSSRLSQTHRHLTSGGPFSLLFWIRFQGGEGQSRGSSATVESPDDPLDASSIGLRMNKAIGGTGRQAIVCNSDNSGGLSKKIIF</sequence>
<dbReference type="Proteomes" id="UP000784294">
    <property type="component" value="Unassembled WGS sequence"/>
</dbReference>
<dbReference type="EMBL" id="CAAALY010023659">
    <property type="protein sequence ID" value="VEL15160.1"/>
    <property type="molecule type" value="Genomic_DNA"/>
</dbReference>
<evidence type="ECO:0000313" key="1">
    <source>
        <dbReference type="EMBL" id="VEL15160.1"/>
    </source>
</evidence>
<name>A0A3S5A518_9PLAT</name>
<dbReference type="AlphaFoldDB" id="A0A3S5A518"/>
<accession>A0A3S5A518</accession>
<proteinExistence type="predicted"/>
<organism evidence="1 2">
    <name type="scientific">Protopolystoma xenopodis</name>
    <dbReference type="NCBI Taxonomy" id="117903"/>
    <lineage>
        <taxon>Eukaryota</taxon>
        <taxon>Metazoa</taxon>
        <taxon>Spiralia</taxon>
        <taxon>Lophotrochozoa</taxon>
        <taxon>Platyhelminthes</taxon>
        <taxon>Monogenea</taxon>
        <taxon>Polyopisthocotylea</taxon>
        <taxon>Polystomatidea</taxon>
        <taxon>Polystomatidae</taxon>
        <taxon>Protopolystoma</taxon>
    </lineage>
</organism>
<keyword evidence="2" id="KW-1185">Reference proteome</keyword>
<gene>
    <name evidence="1" type="ORF">PXEA_LOCUS8600</name>
</gene>
<reference evidence="1" key="1">
    <citation type="submission" date="2018-11" db="EMBL/GenBank/DDBJ databases">
        <authorList>
            <consortium name="Pathogen Informatics"/>
        </authorList>
    </citation>
    <scope>NUCLEOTIDE SEQUENCE</scope>
</reference>